<organism evidence="9 10">
    <name type="scientific">Anaeromicropila populeti</name>
    <dbReference type="NCBI Taxonomy" id="37658"/>
    <lineage>
        <taxon>Bacteria</taxon>
        <taxon>Bacillati</taxon>
        <taxon>Bacillota</taxon>
        <taxon>Clostridia</taxon>
        <taxon>Lachnospirales</taxon>
        <taxon>Lachnospiraceae</taxon>
        <taxon>Anaeromicropila</taxon>
    </lineage>
</organism>
<dbReference type="CDD" id="cd03257">
    <property type="entry name" value="ABC_NikE_OppD_transporters"/>
    <property type="match status" value="2"/>
</dbReference>
<dbReference type="SUPFAM" id="SSF52540">
    <property type="entry name" value="P-loop containing nucleoside triphosphate hydrolases"/>
    <property type="match status" value="2"/>
</dbReference>
<dbReference type="PROSITE" id="PS00211">
    <property type="entry name" value="ABC_TRANSPORTER_1"/>
    <property type="match status" value="2"/>
</dbReference>
<dbReference type="GO" id="GO:0005886">
    <property type="term" value="C:plasma membrane"/>
    <property type="evidence" value="ECO:0007669"/>
    <property type="project" value="UniProtKB-SubCell"/>
</dbReference>
<comment type="subcellular location">
    <subcellularLocation>
        <location evidence="1">Cell membrane</location>
        <topology evidence="1">Peripheral membrane protein</topology>
    </subcellularLocation>
</comment>
<keyword evidence="3" id="KW-0813">Transport</keyword>
<proteinExistence type="inferred from homology"/>
<evidence type="ECO:0000256" key="3">
    <source>
        <dbReference type="ARBA" id="ARBA00022448"/>
    </source>
</evidence>
<gene>
    <name evidence="9" type="ORF">SAMN05661086_00299</name>
</gene>
<dbReference type="STRING" id="37658.SAMN05661086_00299"/>
<evidence type="ECO:0000256" key="2">
    <source>
        <dbReference type="ARBA" id="ARBA00005417"/>
    </source>
</evidence>
<dbReference type="Pfam" id="PF08352">
    <property type="entry name" value="oligo_HPY"/>
    <property type="match status" value="2"/>
</dbReference>
<evidence type="ECO:0000256" key="5">
    <source>
        <dbReference type="ARBA" id="ARBA00022741"/>
    </source>
</evidence>
<dbReference type="NCBIfam" id="NF008453">
    <property type="entry name" value="PRK11308.1"/>
    <property type="match status" value="2"/>
</dbReference>
<sequence>MQEAEKTLLKVEHLQIGFRERKKMNVVVKDVSFSVKEGEILGIVGESGSGKSMTALSILGLLSKEAKLVNGNIIFEDKELYHCTKKEFCKIRGNDISMIFQEPMTSLNPVMKIGSQIEEMLLLHSSINETERKQKVLDILEEAGLQNSELLIGKYPHQLSGGMRQRVMIAMAMVMKPKLLIADEPTTALDVTVQEQILKLIQRFNKEYKTAVIFISHDLGIIKNLCHRAIVMCNGFIEEEGSIQKIFENPESEYTKKLLSAVPGRDRINQFEQQEDEIQAASITEQKQALEVKQLNGFYLEQKNLFGQNAKKKILDNISFSVAQGEIVGIVGESGCGKSTLAKAVLGLLEQTEGTIHTFGERPAMVFQDPFSSLNPTKKIKWLMEEPLKLKGGFSKQQRQQKIMEMLKEVGLEEEHMNRYVSELSGGQRQRVSIACALITNSRLVVLDEPVSALDVTIQAQILKLLLKLRKTFDLSYVFISHDLNVVYQMCDRICVMYQGKMIEIAERQELFENPKEEYTRKLLSAIPWI</sequence>
<evidence type="ECO:0000256" key="1">
    <source>
        <dbReference type="ARBA" id="ARBA00004202"/>
    </source>
</evidence>
<name>A0A1I6HUB3_9FIRM</name>
<evidence type="ECO:0000313" key="10">
    <source>
        <dbReference type="Proteomes" id="UP000199659"/>
    </source>
</evidence>
<reference evidence="9 10" key="1">
    <citation type="submission" date="2016-10" db="EMBL/GenBank/DDBJ databases">
        <authorList>
            <person name="de Groot N.N."/>
        </authorList>
    </citation>
    <scope>NUCLEOTIDE SEQUENCE [LARGE SCALE GENOMIC DNA]</scope>
    <source>
        <strain evidence="9 10">743A</strain>
    </source>
</reference>
<dbReference type="GO" id="GO:0016887">
    <property type="term" value="F:ATP hydrolysis activity"/>
    <property type="evidence" value="ECO:0007669"/>
    <property type="project" value="InterPro"/>
</dbReference>
<dbReference type="InterPro" id="IPR017871">
    <property type="entry name" value="ABC_transporter-like_CS"/>
</dbReference>
<dbReference type="GO" id="GO:0005524">
    <property type="term" value="F:ATP binding"/>
    <property type="evidence" value="ECO:0007669"/>
    <property type="project" value="UniProtKB-KW"/>
</dbReference>
<keyword evidence="6 9" id="KW-0067">ATP-binding</keyword>
<feature type="domain" description="ABC transporter" evidence="8">
    <location>
        <begin position="9"/>
        <end position="259"/>
    </location>
</feature>
<dbReference type="EMBL" id="FOYZ01000001">
    <property type="protein sequence ID" value="SFR58013.1"/>
    <property type="molecule type" value="Genomic_DNA"/>
</dbReference>
<dbReference type="NCBIfam" id="NF007739">
    <property type="entry name" value="PRK10419.1"/>
    <property type="match status" value="2"/>
</dbReference>
<evidence type="ECO:0000256" key="4">
    <source>
        <dbReference type="ARBA" id="ARBA00022475"/>
    </source>
</evidence>
<dbReference type="OrthoDB" id="9806285at2"/>
<keyword evidence="4" id="KW-1003">Cell membrane</keyword>
<evidence type="ECO:0000259" key="8">
    <source>
        <dbReference type="PROSITE" id="PS50893"/>
    </source>
</evidence>
<dbReference type="Proteomes" id="UP000199659">
    <property type="component" value="Unassembled WGS sequence"/>
</dbReference>
<dbReference type="InterPro" id="IPR013563">
    <property type="entry name" value="Oligopep_ABC_C"/>
</dbReference>
<dbReference type="RefSeq" id="WP_092558919.1">
    <property type="nucleotide sequence ID" value="NZ_FOYZ01000001.1"/>
</dbReference>
<keyword evidence="5" id="KW-0547">Nucleotide-binding</keyword>
<keyword evidence="10" id="KW-1185">Reference proteome</keyword>
<feature type="domain" description="ABC transporter" evidence="8">
    <location>
        <begin position="300"/>
        <end position="524"/>
    </location>
</feature>
<evidence type="ECO:0000256" key="7">
    <source>
        <dbReference type="ARBA" id="ARBA00023136"/>
    </source>
</evidence>
<dbReference type="Gene3D" id="3.40.50.300">
    <property type="entry name" value="P-loop containing nucleotide triphosphate hydrolases"/>
    <property type="match status" value="2"/>
</dbReference>
<dbReference type="InterPro" id="IPR027417">
    <property type="entry name" value="P-loop_NTPase"/>
</dbReference>
<accession>A0A1I6HUB3</accession>
<evidence type="ECO:0000313" key="9">
    <source>
        <dbReference type="EMBL" id="SFR58013.1"/>
    </source>
</evidence>
<dbReference type="FunFam" id="3.40.50.300:FF:000016">
    <property type="entry name" value="Oligopeptide ABC transporter ATP-binding component"/>
    <property type="match status" value="1"/>
</dbReference>
<dbReference type="AlphaFoldDB" id="A0A1I6HUB3"/>
<evidence type="ECO:0000256" key="6">
    <source>
        <dbReference type="ARBA" id="ARBA00022840"/>
    </source>
</evidence>
<dbReference type="InterPro" id="IPR003593">
    <property type="entry name" value="AAA+_ATPase"/>
</dbReference>
<dbReference type="SMART" id="SM00382">
    <property type="entry name" value="AAA"/>
    <property type="match status" value="2"/>
</dbReference>
<comment type="similarity">
    <text evidence="2">Belongs to the ABC transporter superfamily.</text>
</comment>
<protein>
    <submittedName>
        <fullName evidence="9">Peptide/nickel transport system ATP-binding protein</fullName>
    </submittedName>
</protein>
<dbReference type="InterPro" id="IPR003439">
    <property type="entry name" value="ABC_transporter-like_ATP-bd"/>
</dbReference>
<dbReference type="PROSITE" id="PS50893">
    <property type="entry name" value="ABC_TRANSPORTER_2"/>
    <property type="match status" value="2"/>
</dbReference>
<dbReference type="Pfam" id="PF00005">
    <property type="entry name" value="ABC_tran"/>
    <property type="match status" value="2"/>
</dbReference>
<dbReference type="InterPro" id="IPR050388">
    <property type="entry name" value="ABC_Ni/Peptide_Import"/>
</dbReference>
<dbReference type="PANTHER" id="PTHR43297">
    <property type="entry name" value="OLIGOPEPTIDE TRANSPORT ATP-BINDING PROTEIN APPD"/>
    <property type="match status" value="1"/>
</dbReference>
<keyword evidence="7" id="KW-0472">Membrane</keyword>
<dbReference type="PANTHER" id="PTHR43297:SF2">
    <property type="entry name" value="DIPEPTIDE TRANSPORT ATP-BINDING PROTEIN DPPD"/>
    <property type="match status" value="1"/>
</dbReference>
<dbReference type="GO" id="GO:0015833">
    <property type="term" value="P:peptide transport"/>
    <property type="evidence" value="ECO:0007669"/>
    <property type="project" value="InterPro"/>
</dbReference>